<dbReference type="GO" id="GO:0032324">
    <property type="term" value="P:molybdopterin cofactor biosynthetic process"/>
    <property type="evidence" value="ECO:0007669"/>
    <property type="project" value="UniProtKB-ARBA"/>
</dbReference>
<dbReference type="GO" id="GO:0051539">
    <property type="term" value="F:4 iron, 4 sulfur cluster binding"/>
    <property type="evidence" value="ECO:0007669"/>
    <property type="project" value="UniProtKB-KW"/>
</dbReference>
<comment type="pathway">
    <text evidence="3">Cofactor biosynthesis; Fe-Mo cofactor biosynthesis.</text>
</comment>
<evidence type="ECO:0000256" key="11">
    <source>
        <dbReference type="ARBA" id="ARBA00023231"/>
    </source>
</evidence>
<comment type="caution">
    <text evidence="16">The sequence shown here is derived from an EMBL/GenBank/DDBJ whole genome shotgun (WGS) entry which is preliminary data.</text>
</comment>
<feature type="domain" description="Radical SAM core" evidence="15">
    <location>
        <begin position="17"/>
        <end position="262"/>
    </location>
</feature>
<dbReference type="InterPro" id="IPR003731">
    <property type="entry name" value="Di-Nase_FeMo-co_biosynth"/>
</dbReference>
<evidence type="ECO:0000256" key="5">
    <source>
        <dbReference type="ARBA" id="ARBA00021702"/>
    </source>
</evidence>
<dbReference type="SUPFAM" id="SSF53146">
    <property type="entry name" value="Nitrogenase accessory factor-like"/>
    <property type="match status" value="1"/>
</dbReference>
<dbReference type="InterPro" id="IPR013785">
    <property type="entry name" value="Aldolase_TIM"/>
</dbReference>
<evidence type="ECO:0000256" key="3">
    <source>
        <dbReference type="ARBA" id="ARBA00005155"/>
    </source>
</evidence>
<dbReference type="InterPro" id="IPR007197">
    <property type="entry name" value="rSAM"/>
</dbReference>
<organism evidence="16 17">
    <name type="scientific">Candidatus Electrothrix aarhusensis</name>
    <dbReference type="NCBI Taxonomy" id="1859131"/>
    <lineage>
        <taxon>Bacteria</taxon>
        <taxon>Pseudomonadati</taxon>
        <taxon>Thermodesulfobacteriota</taxon>
        <taxon>Desulfobulbia</taxon>
        <taxon>Desulfobulbales</taxon>
        <taxon>Desulfobulbaceae</taxon>
        <taxon>Candidatus Electrothrix</taxon>
    </lineage>
</organism>
<dbReference type="PROSITE" id="PS51918">
    <property type="entry name" value="RADICAL_SAM"/>
    <property type="match status" value="1"/>
</dbReference>
<dbReference type="PROSITE" id="PS01305">
    <property type="entry name" value="MOAA_NIFB_PQQE"/>
    <property type="match status" value="1"/>
</dbReference>
<evidence type="ECO:0000256" key="14">
    <source>
        <dbReference type="ARBA" id="ARBA00032102"/>
    </source>
</evidence>
<name>A0A444IZ84_9BACT</name>
<dbReference type="InterPro" id="IPR058240">
    <property type="entry name" value="rSAM_sf"/>
</dbReference>
<dbReference type="SMART" id="SM00729">
    <property type="entry name" value="Elp3"/>
    <property type="match status" value="1"/>
</dbReference>
<dbReference type="Proteomes" id="UP000287853">
    <property type="component" value="Unassembled WGS sequence"/>
</dbReference>
<dbReference type="UniPathway" id="UPA00782"/>
<evidence type="ECO:0000256" key="10">
    <source>
        <dbReference type="ARBA" id="ARBA00023014"/>
    </source>
</evidence>
<dbReference type="SFLD" id="SFLDS00029">
    <property type="entry name" value="Radical_SAM"/>
    <property type="match status" value="1"/>
</dbReference>
<dbReference type="PANTHER" id="PTHR43787:SF13">
    <property type="entry name" value="FEMO COFACTOR BIOSYNTHESIS PROTEIN NIFB"/>
    <property type="match status" value="1"/>
</dbReference>
<evidence type="ECO:0000313" key="16">
    <source>
        <dbReference type="EMBL" id="RWX46136.1"/>
    </source>
</evidence>
<evidence type="ECO:0000256" key="8">
    <source>
        <dbReference type="ARBA" id="ARBA00022723"/>
    </source>
</evidence>
<dbReference type="InterPro" id="IPR000385">
    <property type="entry name" value="MoaA_NifB_PqqE_Fe-S-bd_CS"/>
</dbReference>
<comment type="similarity">
    <text evidence="4">Belongs to the radical SAM superfamily. NifB family.</text>
</comment>
<reference evidence="16 17" key="1">
    <citation type="submission" date="2017-01" db="EMBL/GenBank/DDBJ databases">
        <title>The cable genome- insights into the physiology and evolution of filamentous bacteria capable of sulfide oxidation via long distance electron transfer.</title>
        <authorList>
            <person name="Schreiber L."/>
            <person name="Bjerg J.T."/>
            <person name="Boggild A."/>
            <person name="Van De Vossenberg J."/>
            <person name="Meysman F."/>
            <person name="Nielsen L.P."/>
            <person name="Schramm A."/>
            <person name="Kjeldsen K.U."/>
        </authorList>
    </citation>
    <scope>NUCLEOTIDE SEQUENCE [LARGE SCALE GENOMIC DNA]</scope>
    <source>
        <strain evidence="16">MCF</strain>
    </source>
</reference>
<dbReference type="SFLD" id="SFLDF00281">
    <property type="entry name" value="FeMo_cofactor_biosynthesis_pro"/>
    <property type="match status" value="1"/>
</dbReference>
<dbReference type="Pfam" id="PF04055">
    <property type="entry name" value="Radical_SAM"/>
    <property type="match status" value="1"/>
</dbReference>
<dbReference type="Gene3D" id="3.20.20.70">
    <property type="entry name" value="Aldolase class I"/>
    <property type="match status" value="1"/>
</dbReference>
<dbReference type="EMBL" id="MTKO01000069">
    <property type="protein sequence ID" value="RWX46136.1"/>
    <property type="molecule type" value="Genomic_DNA"/>
</dbReference>
<keyword evidence="6" id="KW-0004">4Fe-4S</keyword>
<dbReference type="Gene3D" id="3.30.420.130">
    <property type="entry name" value="Dinitrogenase iron-molybdenum cofactor biosynthesis domain"/>
    <property type="match status" value="1"/>
</dbReference>
<proteinExistence type="inferred from homology"/>
<dbReference type="GO" id="GO:0016829">
    <property type="term" value="F:lyase activity"/>
    <property type="evidence" value="ECO:0007669"/>
    <property type="project" value="UniProtKB-KW"/>
</dbReference>
<dbReference type="GO" id="GO:0046872">
    <property type="term" value="F:metal ion binding"/>
    <property type="evidence" value="ECO:0007669"/>
    <property type="project" value="UniProtKB-KW"/>
</dbReference>
<evidence type="ECO:0000256" key="12">
    <source>
        <dbReference type="ARBA" id="ARBA00023239"/>
    </source>
</evidence>
<dbReference type="Pfam" id="PF02579">
    <property type="entry name" value="Nitro_FeMo-Co"/>
    <property type="match status" value="1"/>
</dbReference>
<comment type="cofactor">
    <cofactor evidence="1">
        <name>[4Fe-4S] cluster</name>
        <dbReference type="ChEBI" id="CHEBI:49883"/>
    </cofactor>
</comment>
<dbReference type="AlphaFoldDB" id="A0A444IZ84"/>
<keyword evidence="8" id="KW-0479">Metal-binding</keyword>
<keyword evidence="17" id="KW-1185">Reference proteome</keyword>
<sequence length="382" mass="42357">MNTIDFNRHPCFNAKVKGQYGRVHLPVAPKCNIQCNFCNRKYDCVNESRPGVTSTILTPEQALYYMGKVLEKEPRISVAGIAGPGDPFANAEETLETMRLIRNKYPDTILCLASNGMELAPHVEELAEIGVSHVTVTVNGVDPAVTEKVYSWVRDGKVIYRGRQGAELLLARQLHAIEKLKQHNITVKINTIMIPGINDHHVIEVAKAMKELGADLFNCMAMLPNADTVFENVPEPSKEVMKETRNEAEKHLPQMRHCTRCRADAVGLLTDDKTDELRGCLSACASLPKHSEAKRPYVAVTTQEGVLVNQHLGEATRFQIWGQDEEGGYKLIEERQAPSAGGGNQRWLNISRILSDCQAILVSDLGDGPKEALNKRGLKRSP</sequence>
<dbReference type="InterPro" id="IPR005980">
    <property type="entry name" value="Nase_CF_NifB"/>
</dbReference>
<evidence type="ECO:0000313" key="17">
    <source>
        <dbReference type="Proteomes" id="UP000287853"/>
    </source>
</evidence>
<evidence type="ECO:0000256" key="6">
    <source>
        <dbReference type="ARBA" id="ARBA00022485"/>
    </source>
</evidence>
<evidence type="ECO:0000256" key="13">
    <source>
        <dbReference type="ARBA" id="ARBA00030926"/>
    </source>
</evidence>
<evidence type="ECO:0000256" key="2">
    <source>
        <dbReference type="ARBA" id="ARBA00003522"/>
    </source>
</evidence>
<dbReference type="InterPro" id="IPR006638">
    <property type="entry name" value="Elp3/MiaA/NifB-like_rSAM"/>
</dbReference>
<dbReference type="InterPro" id="IPR036105">
    <property type="entry name" value="DiNase_FeMo-co_biosyn_sf"/>
</dbReference>
<protein>
    <recommendedName>
        <fullName evidence="5">FeMo cofactor biosynthesis protein NifB</fullName>
    </recommendedName>
    <alternativeName>
        <fullName evidence="14">Nitrogenase cofactor maturase NifB</fullName>
    </alternativeName>
    <alternativeName>
        <fullName evidence="13">Radical SAM assemblase NifB</fullName>
    </alternativeName>
</protein>
<keyword evidence="10" id="KW-0411">Iron-sulfur</keyword>
<evidence type="ECO:0000259" key="15">
    <source>
        <dbReference type="PROSITE" id="PS51918"/>
    </source>
</evidence>
<dbReference type="CDD" id="cd01335">
    <property type="entry name" value="Radical_SAM"/>
    <property type="match status" value="1"/>
</dbReference>
<keyword evidence="12" id="KW-0456">Lyase</keyword>
<evidence type="ECO:0000256" key="1">
    <source>
        <dbReference type="ARBA" id="ARBA00001966"/>
    </source>
</evidence>
<gene>
    <name evidence="16" type="ORF">H206_00428</name>
</gene>
<dbReference type="NCBIfam" id="TIGR01290">
    <property type="entry name" value="nifB"/>
    <property type="match status" value="1"/>
</dbReference>
<keyword evidence="9" id="KW-0408">Iron</keyword>
<keyword evidence="7" id="KW-0949">S-adenosyl-L-methionine</keyword>
<keyword evidence="11" id="KW-0535">Nitrogen fixation</keyword>
<evidence type="ECO:0000256" key="7">
    <source>
        <dbReference type="ARBA" id="ARBA00022691"/>
    </source>
</evidence>
<dbReference type="PANTHER" id="PTHR43787">
    <property type="entry name" value="FEMO COFACTOR BIOSYNTHESIS PROTEIN NIFB-RELATED"/>
    <property type="match status" value="1"/>
</dbReference>
<evidence type="ECO:0000256" key="9">
    <source>
        <dbReference type="ARBA" id="ARBA00023004"/>
    </source>
</evidence>
<accession>A0A444IZ84</accession>
<comment type="function">
    <text evidence="2">Involved in the biosynthesis of the iron-molybdenum cofactor (FeMo-co or M-cluster) found in the dinitrogenase enzyme of the nitrogenase complex in nitrogen-fixing microorganisms. NifB catalyzes the crucial step of radical SAM-dependent carbide insertion that occurs concomitant with the insertion of a 9th sulfur and the rearrangement/coupling of two [4Fe-4S] clusters into a [8Fe-9S-C] cluster, the precursor to the M-cluster.</text>
</comment>
<dbReference type="SFLD" id="SFLDG01067">
    <property type="entry name" value="SPASM/twitch_domain_containing"/>
    <property type="match status" value="1"/>
</dbReference>
<dbReference type="SFLD" id="SFLDG01068">
    <property type="entry name" value="FeMo_cofactor_biosynthesis_pro"/>
    <property type="match status" value="1"/>
</dbReference>
<dbReference type="SUPFAM" id="SSF102114">
    <property type="entry name" value="Radical SAM enzymes"/>
    <property type="match status" value="1"/>
</dbReference>
<evidence type="ECO:0000256" key="4">
    <source>
        <dbReference type="ARBA" id="ARBA00006804"/>
    </source>
</evidence>